<keyword evidence="3" id="KW-1185">Reference proteome</keyword>
<evidence type="ECO:0000313" key="3">
    <source>
        <dbReference type="Proteomes" id="UP000028123"/>
    </source>
</evidence>
<protein>
    <submittedName>
        <fullName evidence="2">Diacylglycerol kinase</fullName>
    </submittedName>
</protein>
<dbReference type="InterPro" id="IPR050765">
    <property type="entry name" value="Riboflavin_Biosynth_HTPR"/>
</dbReference>
<dbReference type="GO" id="GO:0008703">
    <property type="term" value="F:5-amino-6-(5-phosphoribosylamino)uracil reductase activity"/>
    <property type="evidence" value="ECO:0007669"/>
    <property type="project" value="InterPro"/>
</dbReference>
<dbReference type="eggNOG" id="COG0262">
    <property type="taxonomic scope" value="Bacteria"/>
</dbReference>
<dbReference type="PANTHER" id="PTHR38011:SF11">
    <property type="entry name" value="2,5-DIAMINO-6-RIBOSYLAMINO-4(3H)-PYRIMIDINONE 5'-PHOSPHATE REDUCTASE"/>
    <property type="match status" value="1"/>
</dbReference>
<reference evidence="2 3" key="1">
    <citation type="submission" date="2014-06" db="EMBL/GenBank/DDBJ databases">
        <title>Draft genome sequence of Paenibacillus sp. MSt1.</title>
        <authorList>
            <person name="Aw Y.K."/>
            <person name="Ong K.S."/>
            <person name="Gan H.M."/>
            <person name="Lee S.M."/>
        </authorList>
    </citation>
    <scope>NUCLEOTIDE SEQUENCE [LARGE SCALE GENOMIC DNA]</scope>
    <source>
        <strain evidence="2 3">MSt1</strain>
    </source>
</reference>
<dbReference type="OrthoDB" id="195113at2"/>
<dbReference type="GO" id="GO:0009231">
    <property type="term" value="P:riboflavin biosynthetic process"/>
    <property type="evidence" value="ECO:0007669"/>
    <property type="project" value="InterPro"/>
</dbReference>
<dbReference type="InterPro" id="IPR002734">
    <property type="entry name" value="RibDG_C"/>
</dbReference>
<dbReference type="Gene3D" id="3.40.430.10">
    <property type="entry name" value="Dihydrofolate Reductase, subunit A"/>
    <property type="match status" value="1"/>
</dbReference>
<dbReference type="GO" id="GO:0016301">
    <property type="term" value="F:kinase activity"/>
    <property type="evidence" value="ECO:0007669"/>
    <property type="project" value="UniProtKB-KW"/>
</dbReference>
<evidence type="ECO:0000259" key="1">
    <source>
        <dbReference type="Pfam" id="PF01872"/>
    </source>
</evidence>
<keyword evidence="2" id="KW-0808">Transferase</keyword>
<name>A0A081NVE4_9BACL</name>
<dbReference type="EMBL" id="JNVM01000038">
    <property type="protein sequence ID" value="KEQ22417.1"/>
    <property type="molecule type" value="Genomic_DNA"/>
</dbReference>
<dbReference type="Proteomes" id="UP000028123">
    <property type="component" value="Unassembled WGS sequence"/>
</dbReference>
<dbReference type="SUPFAM" id="SSF53597">
    <property type="entry name" value="Dihydrofolate reductase-like"/>
    <property type="match status" value="1"/>
</dbReference>
<sequence length="174" mass="19822">MKRPLVLYIATSLDGYIARENGEIDWLDDAEGEGDNGYSEFYETIDTVLMGNKTYEHTFELADQFPYPDKKCYVFSRSERQPNQHVTFVTGDVPVFIEKLKEQDGSKIWIVGGAEILDVLLKSNLVDEFIITMMPTILGKGIPLFKKDNPELKLSLAGTKRYGQMVQLHYTVKS</sequence>
<organism evidence="2 3">
    <name type="scientific">Paenibacillus tyrfis</name>
    <dbReference type="NCBI Taxonomy" id="1501230"/>
    <lineage>
        <taxon>Bacteria</taxon>
        <taxon>Bacillati</taxon>
        <taxon>Bacillota</taxon>
        <taxon>Bacilli</taxon>
        <taxon>Bacillales</taxon>
        <taxon>Paenibacillaceae</taxon>
        <taxon>Paenibacillus</taxon>
    </lineage>
</organism>
<dbReference type="PANTHER" id="PTHR38011">
    <property type="entry name" value="DIHYDROFOLATE REDUCTASE FAMILY PROTEIN (AFU_ORTHOLOGUE AFUA_8G06820)"/>
    <property type="match status" value="1"/>
</dbReference>
<accession>A0A081NVE4</accession>
<evidence type="ECO:0000313" key="2">
    <source>
        <dbReference type="EMBL" id="KEQ22417.1"/>
    </source>
</evidence>
<dbReference type="AlphaFoldDB" id="A0A081NVE4"/>
<keyword evidence="2" id="KW-0418">Kinase</keyword>
<dbReference type="RefSeq" id="WP_036691180.1">
    <property type="nucleotide sequence ID" value="NZ_JNVM01000038.1"/>
</dbReference>
<dbReference type="Pfam" id="PF01872">
    <property type="entry name" value="RibD_C"/>
    <property type="match status" value="1"/>
</dbReference>
<dbReference type="InterPro" id="IPR024072">
    <property type="entry name" value="DHFR-like_dom_sf"/>
</dbReference>
<feature type="domain" description="Bacterial bifunctional deaminase-reductase C-terminal" evidence="1">
    <location>
        <begin position="5"/>
        <end position="167"/>
    </location>
</feature>
<comment type="caution">
    <text evidence="2">The sequence shown here is derived from an EMBL/GenBank/DDBJ whole genome shotgun (WGS) entry which is preliminary data.</text>
</comment>
<gene>
    <name evidence="2" type="ORF">ET33_23030</name>
</gene>
<proteinExistence type="predicted"/>